<protein>
    <submittedName>
        <fullName evidence="1">Uncharacterized protein</fullName>
    </submittedName>
</protein>
<accession>A0A4Y2TGC5</accession>
<sequence>MDFKGRRRCESQKRCNCPQYSEVLGLQRGRNFEQARVETHPEKSLGQRSSDEEWRKINFFLAYEAVSFNSHDQDTRFLLILPTQR</sequence>
<reference evidence="1 2" key="1">
    <citation type="journal article" date="2019" name="Sci. Rep.">
        <title>Orb-weaving spider Araneus ventricosus genome elucidates the spidroin gene catalogue.</title>
        <authorList>
            <person name="Kono N."/>
            <person name="Nakamura H."/>
            <person name="Ohtoshi R."/>
            <person name="Moran D.A.P."/>
            <person name="Shinohara A."/>
            <person name="Yoshida Y."/>
            <person name="Fujiwara M."/>
            <person name="Mori M."/>
            <person name="Tomita M."/>
            <person name="Arakawa K."/>
        </authorList>
    </citation>
    <scope>NUCLEOTIDE SEQUENCE [LARGE SCALE GENOMIC DNA]</scope>
</reference>
<comment type="caution">
    <text evidence="1">The sequence shown here is derived from an EMBL/GenBank/DDBJ whole genome shotgun (WGS) entry which is preliminary data.</text>
</comment>
<keyword evidence="2" id="KW-1185">Reference proteome</keyword>
<gene>
    <name evidence="1" type="ORF">AVEN_10107_1</name>
</gene>
<proteinExistence type="predicted"/>
<organism evidence="1 2">
    <name type="scientific">Araneus ventricosus</name>
    <name type="common">Orbweaver spider</name>
    <name type="synonym">Epeira ventricosa</name>
    <dbReference type="NCBI Taxonomy" id="182803"/>
    <lineage>
        <taxon>Eukaryota</taxon>
        <taxon>Metazoa</taxon>
        <taxon>Ecdysozoa</taxon>
        <taxon>Arthropoda</taxon>
        <taxon>Chelicerata</taxon>
        <taxon>Arachnida</taxon>
        <taxon>Araneae</taxon>
        <taxon>Araneomorphae</taxon>
        <taxon>Entelegynae</taxon>
        <taxon>Araneoidea</taxon>
        <taxon>Araneidae</taxon>
        <taxon>Araneus</taxon>
    </lineage>
</organism>
<dbReference type="AlphaFoldDB" id="A0A4Y2TGC5"/>
<name>A0A4Y2TGC5_ARAVE</name>
<evidence type="ECO:0000313" key="2">
    <source>
        <dbReference type="Proteomes" id="UP000499080"/>
    </source>
</evidence>
<dbReference type="Proteomes" id="UP000499080">
    <property type="component" value="Unassembled WGS sequence"/>
</dbReference>
<evidence type="ECO:0000313" key="1">
    <source>
        <dbReference type="EMBL" id="GBN99668.1"/>
    </source>
</evidence>
<dbReference type="EMBL" id="BGPR01028486">
    <property type="protein sequence ID" value="GBN99668.1"/>
    <property type="molecule type" value="Genomic_DNA"/>
</dbReference>